<evidence type="ECO:0000313" key="2">
    <source>
        <dbReference type="Proteomes" id="UP001454036"/>
    </source>
</evidence>
<dbReference type="EMBL" id="BAABME010021210">
    <property type="protein sequence ID" value="GAA0162709.1"/>
    <property type="molecule type" value="Genomic_DNA"/>
</dbReference>
<dbReference type="AlphaFoldDB" id="A0AAV3QF39"/>
<comment type="caution">
    <text evidence="1">The sequence shown here is derived from an EMBL/GenBank/DDBJ whole genome shotgun (WGS) entry which is preliminary data.</text>
</comment>
<protein>
    <recommendedName>
        <fullName evidence="3">Reverse transcriptase zinc-binding domain-containing protein</fullName>
    </recommendedName>
</protein>
<keyword evidence="2" id="KW-1185">Reference proteome</keyword>
<organism evidence="1 2">
    <name type="scientific">Lithospermum erythrorhizon</name>
    <name type="common">Purple gromwell</name>
    <name type="synonym">Lithospermum officinale var. erythrorhizon</name>
    <dbReference type="NCBI Taxonomy" id="34254"/>
    <lineage>
        <taxon>Eukaryota</taxon>
        <taxon>Viridiplantae</taxon>
        <taxon>Streptophyta</taxon>
        <taxon>Embryophyta</taxon>
        <taxon>Tracheophyta</taxon>
        <taxon>Spermatophyta</taxon>
        <taxon>Magnoliopsida</taxon>
        <taxon>eudicotyledons</taxon>
        <taxon>Gunneridae</taxon>
        <taxon>Pentapetalae</taxon>
        <taxon>asterids</taxon>
        <taxon>lamiids</taxon>
        <taxon>Boraginales</taxon>
        <taxon>Boraginaceae</taxon>
        <taxon>Boraginoideae</taxon>
        <taxon>Lithospermeae</taxon>
        <taxon>Lithospermum</taxon>
    </lineage>
</organism>
<reference evidence="1 2" key="1">
    <citation type="submission" date="2024-01" db="EMBL/GenBank/DDBJ databases">
        <title>The complete chloroplast genome sequence of Lithospermum erythrorhizon: insights into the phylogenetic relationship among Boraginaceae species and the maternal lineages of purple gromwells.</title>
        <authorList>
            <person name="Okada T."/>
            <person name="Watanabe K."/>
        </authorList>
    </citation>
    <scope>NUCLEOTIDE SEQUENCE [LARGE SCALE GENOMIC DNA]</scope>
</reference>
<evidence type="ECO:0000313" key="1">
    <source>
        <dbReference type="EMBL" id="GAA0162709.1"/>
    </source>
</evidence>
<name>A0AAV3QF39_LITER</name>
<evidence type="ECO:0008006" key="3">
    <source>
        <dbReference type="Google" id="ProtNLM"/>
    </source>
</evidence>
<gene>
    <name evidence="1" type="ORF">LIER_39461</name>
</gene>
<sequence>MRVISELGNLVFNSERDVWVWRGNMDGRFTQESQDHLFFACEFFTQFWRMVLEKLGMYRSACEWRQERLWCVEHLRGKYLKRRITLVALMSMVYNVWIERNGWRFGSERHS</sequence>
<accession>A0AAV3QF39</accession>
<dbReference type="Proteomes" id="UP001454036">
    <property type="component" value="Unassembled WGS sequence"/>
</dbReference>
<proteinExistence type="predicted"/>